<dbReference type="Pfam" id="PF14518">
    <property type="entry name" value="Haem_oxygenas_2"/>
    <property type="match status" value="1"/>
</dbReference>
<keyword evidence="2" id="KW-1185">Reference proteome</keyword>
<sequence>MNEHSPMATDWEATTHRRLAQVWIDFESALVQVPVIARLLSGKLRQEDYLSLLRNLRQQVIEGSRWIALASSNLTPANEDLRSLFLSHAQDEHRDFRMLEKNYVAAGGALEDIQSAEKNVGSEALSGFMYHAASKSDPIGLLGAMFIIEGLGNRFAGPWAKLVREQLDLGEDAVSFFAYHGENDEHHMEEFDEAVKLAATDEASSASIVKHAKVVARLYRLQVEELDNV</sequence>
<evidence type="ECO:0000313" key="2">
    <source>
        <dbReference type="Proteomes" id="UP001155128"/>
    </source>
</evidence>
<gene>
    <name evidence="1" type="ORF">NDO55_01135</name>
</gene>
<reference evidence="1" key="1">
    <citation type="submission" date="2022-06" db="EMBL/GenBank/DDBJ databases">
        <title>Sphingomicrobium sedimins sp. nov., a marine bacterium isolated from tidal flat.</title>
        <authorList>
            <person name="Kim C.-H."/>
            <person name="Yoo Y."/>
            <person name="Kim J.-J."/>
        </authorList>
    </citation>
    <scope>NUCLEOTIDE SEQUENCE</scope>
    <source>
        <strain evidence="1">GRR-S6-50</strain>
    </source>
</reference>
<dbReference type="InterPro" id="IPR016084">
    <property type="entry name" value="Haem_Oase-like_multi-hlx"/>
</dbReference>
<dbReference type="SUPFAM" id="SSF48613">
    <property type="entry name" value="Heme oxygenase-like"/>
    <property type="match status" value="1"/>
</dbReference>
<dbReference type="Gene3D" id="1.20.910.10">
    <property type="entry name" value="Heme oxygenase-like"/>
    <property type="match status" value="1"/>
</dbReference>
<dbReference type="EMBL" id="JAMSHT010000001">
    <property type="protein sequence ID" value="MCM8556421.1"/>
    <property type="molecule type" value="Genomic_DNA"/>
</dbReference>
<proteinExistence type="predicted"/>
<organism evidence="1 2">
    <name type="scientific">Sphingomicrobium sediminis</name>
    <dbReference type="NCBI Taxonomy" id="2950949"/>
    <lineage>
        <taxon>Bacteria</taxon>
        <taxon>Pseudomonadati</taxon>
        <taxon>Pseudomonadota</taxon>
        <taxon>Alphaproteobacteria</taxon>
        <taxon>Sphingomonadales</taxon>
        <taxon>Sphingomonadaceae</taxon>
        <taxon>Sphingomicrobium</taxon>
    </lineage>
</organism>
<dbReference type="Proteomes" id="UP001155128">
    <property type="component" value="Unassembled WGS sequence"/>
</dbReference>
<protein>
    <submittedName>
        <fullName evidence="1">Iron-containing redox enzyme family protein</fullName>
    </submittedName>
</protein>
<dbReference type="AlphaFoldDB" id="A0A9X2J2L7"/>
<evidence type="ECO:0000313" key="1">
    <source>
        <dbReference type="EMBL" id="MCM8556421.1"/>
    </source>
</evidence>
<accession>A0A9X2J2L7</accession>
<comment type="caution">
    <text evidence="1">The sequence shown here is derived from an EMBL/GenBank/DDBJ whole genome shotgun (WGS) entry which is preliminary data.</text>
</comment>
<name>A0A9X2J2L7_9SPHN</name>
<dbReference type="RefSeq" id="WP_252111610.1">
    <property type="nucleotide sequence ID" value="NZ_JAMSHT010000001.1"/>
</dbReference>